<sequence length="148" mass="16450">MTSSDQRLALELLVLGFEGFELGAEGVHGTHAGGLALLGRGLGRLLRHLVLADLLDGRLLLVERAFGRAERRLRRAADLLLRGFAVELGDGLRAPRGALRRRWRLALAALLRHEHAELRRLEHLDASAPRRDELRARLVLRGQLAVDD</sequence>
<evidence type="ECO:0000313" key="1">
    <source>
        <dbReference type="EMBL" id="CAH0364482.1"/>
    </source>
</evidence>
<accession>A0A8J2S4C2</accession>
<protein>
    <submittedName>
        <fullName evidence="1">Uncharacterized protein</fullName>
    </submittedName>
</protein>
<reference evidence="1" key="1">
    <citation type="submission" date="2021-11" db="EMBL/GenBank/DDBJ databases">
        <authorList>
            <consortium name="Genoscope - CEA"/>
            <person name="William W."/>
        </authorList>
    </citation>
    <scope>NUCLEOTIDE SEQUENCE</scope>
</reference>
<dbReference type="AlphaFoldDB" id="A0A8J2S4C2"/>
<dbReference type="Proteomes" id="UP000789595">
    <property type="component" value="Unassembled WGS sequence"/>
</dbReference>
<name>A0A8J2S4C2_9STRA</name>
<comment type="caution">
    <text evidence="1">The sequence shown here is derived from an EMBL/GenBank/DDBJ whole genome shotgun (WGS) entry which is preliminary data.</text>
</comment>
<gene>
    <name evidence="1" type="ORF">PECAL_1P08460</name>
</gene>
<dbReference type="EMBL" id="CAKKNE010000001">
    <property type="protein sequence ID" value="CAH0364482.1"/>
    <property type="molecule type" value="Genomic_DNA"/>
</dbReference>
<keyword evidence="2" id="KW-1185">Reference proteome</keyword>
<organism evidence="1 2">
    <name type="scientific">Pelagomonas calceolata</name>
    <dbReference type="NCBI Taxonomy" id="35677"/>
    <lineage>
        <taxon>Eukaryota</taxon>
        <taxon>Sar</taxon>
        <taxon>Stramenopiles</taxon>
        <taxon>Ochrophyta</taxon>
        <taxon>Pelagophyceae</taxon>
        <taxon>Pelagomonadales</taxon>
        <taxon>Pelagomonadaceae</taxon>
        <taxon>Pelagomonas</taxon>
    </lineage>
</organism>
<proteinExistence type="predicted"/>
<evidence type="ECO:0000313" key="2">
    <source>
        <dbReference type="Proteomes" id="UP000789595"/>
    </source>
</evidence>